<organism evidence="2 3">
    <name type="scientific">Mycosarcoma maydis</name>
    <name type="common">Corn smut fungus</name>
    <name type="synonym">Ustilago maydis</name>
    <dbReference type="NCBI Taxonomy" id="5270"/>
    <lineage>
        <taxon>Eukaryota</taxon>
        <taxon>Fungi</taxon>
        <taxon>Dikarya</taxon>
        <taxon>Basidiomycota</taxon>
        <taxon>Ustilaginomycotina</taxon>
        <taxon>Ustilaginomycetes</taxon>
        <taxon>Ustilaginales</taxon>
        <taxon>Ustilaginaceae</taxon>
        <taxon>Mycosarcoma</taxon>
    </lineage>
</organism>
<dbReference type="EMBL" id="CM003142">
    <property type="protein sequence ID" value="KIS70492.1"/>
    <property type="molecule type" value="Genomic_DNA"/>
</dbReference>
<dbReference type="OrthoDB" id="5580651at2759"/>
<dbReference type="GeneID" id="23562595"/>
<feature type="compositionally biased region" description="Polar residues" evidence="1">
    <location>
        <begin position="304"/>
        <end position="313"/>
    </location>
</feature>
<proteinExistence type="predicted"/>
<evidence type="ECO:0000313" key="3">
    <source>
        <dbReference type="Proteomes" id="UP000000561"/>
    </source>
</evidence>
<dbReference type="InParanoid" id="A0A0D1CB60"/>
<feature type="compositionally biased region" description="Basic and acidic residues" evidence="1">
    <location>
        <begin position="404"/>
        <end position="414"/>
    </location>
</feature>
<name>A0A0D1CB60_MYCMD</name>
<dbReference type="VEuPathDB" id="FungiDB:UMAG_01665"/>
<keyword evidence="3" id="KW-1185">Reference proteome</keyword>
<protein>
    <submittedName>
        <fullName evidence="2">Uncharacterized protein</fullName>
    </submittedName>
</protein>
<evidence type="ECO:0000313" key="2">
    <source>
        <dbReference type="EMBL" id="KIS70492.1"/>
    </source>
</evidence>
<evidence type="ECO:0000256" key="1">
    <source>
        <dbReference type="SAM" id="MobiDB-lite"/>
    </source>
</evidence>
<feature type="compositionally biased region" description="Basic residues" evidence="1">
    <location>
        <begin position="438"/>
        <end position="454"/>
    </location>
</feature>
<sequence length="454" mass="49964">MNASKADQEVKHVARDLLSKDPVKFNSSINAHFAGSATYHGRGLNINGSSQIKHAAYLLNLLDFGSAATIADADVRWDSASSTAIVKATRHVRPALFPLFEFAVPTKVVLSFNADESAKHTLYCTQWHDEWPLEQLIQAVPGVSALYNSLLVPLLSMVFLWASNAAFWLHTKLESVKNRYGREAIQVFRQNVQPRLPHSLINGFDAGVHVSEHVGQQSLHIISSISHGPLTLVEELARTTTVVLNLALPHQLQLPYPSVWTDTCRVDQVKSSKVELQVRDTAKKVSEKAFEALQDVSDKVRSTVNLDVEGSQSPKRKVSGSPSSSDRSAEGGKAEQQQQKQEQQSAIQNQTHQPIMDDAATDHKRQAEATLSEEPRHAKVVVGPSHDGSQQPQAKEIDIVTQQVHEHEKPRAESAKQSLYDVLKKDDQLPSSNGNGRGGKKSSHKKKGKNGGRK</sequence>
<dbReference type="AlphaFoldDB" id="A0A0D1CB60"/>
<dbReference type="Proteomes" id="UP000000561">
    <property type="component" value="Chromosome 3"/>
</dbReference>
<dbReference type="KEGG" id="uma:UMAG_01665"/>
<feature type="region of interest" description="Disordered" evidence="1">
    <location>
        <begin position="304"/>
        <end position="454"/>
    </location>
</feature>
<gene>
    <name evidence="2" type="ORF">UMAG_01665</name>
</gene>
<feature type="compositionally biased region" description="Low complexity" evidence="1">
    <location>
        <begin position="334"/>
        <end position="346"/>
    </location>
</feature>
<dbReference type="RefSeq" id="XP_011387649.1">
    <property type="nucleotide sequence ID" value="XM_011389347.1"/>
</dbReference>
<accession>A0A0D1CB60</accession>
<feature type="compositionally biased region" description="Basic and acidic residues" evidence="1">
    <location>
        <begin position="360"/>
        <end position="377"/>
    </location>
</feature>
<dbReference type="OMA" id="DEWPLEQ"/>
<reference evidence="2 3" key="1">
    <citation type="journal article" date="2006" name="Nature">
        <title>Insights from the genome of the biotrophic fungal plant pathogen Ustilago maydis.</title>
        <authorList>
            <person name="Kamper J."/>
            <person name="Kahmann R."/>
            <person name="Bolker M."/>
            <person name="Ma L.J."/>
            <person name="Brefort T."/>
            <person name="Saville B.J."/>
            <person name="Banuett F."/>
            <person name="Kronstad J.W."/>
            <person name="Gold S.E."/>
            <person name="Muller O."/>
            <person name="Perlin M.H."/>
            <person name="Wosten H.A."/>
            <person name="de Vries R."/>
            <person name="Ruiz-Herrera J."/>
            <person name="Reynaga-Pena C.G."/>
            <person name="Snetselaar K."/>
            <person name="McCann M."/>
            <person name="Perez-Martin J."/>
            <person name="Feldbrugge M."/>
            <person name="Basse C.W."/>
            <person name="Steinberg G."/>
            <person name="Ibeas J.I."/>
            <person name="Holloman W."/>
            <person name="Guzman P."/>
            <person name="Farman M."/>
            <person name="Stajich J.E."/>
            <person name="Sentandreu R."/>
            <person name="Gonzalez-Prieto J.M."/>
            <person name="Kennell J.C."/>
            <person name="Molina L."/>
            <person name="Schirawski J."/>
            <person name="Mendoza-Mendoza A."/>
            <person name="Greilinger D."/>
            <person name="Munch K."/>
            <person name="Rossel N."/>
            <person name="Scherer M."/>
            <person name="Vranes M."/>
            <person name="Ladendorf O."/>
            <person name="Vincon V."/>
            <person name="Fuchs U."/>
            <person name="Sandrock B."/>
            <person name="Meng S."/>
            <person name="Ho E.C."/>
            <person name="Cahill M.J."/>
            <person name="Boyce K.J."/>
            <person name="Klose J."/>
            <person name="Klosterman S.J."/>
            <person name="Deelstra H.J."/>
            <person name="Ortiz-Castellanos L."/>
            <person name="Li W."/>
            <person name="Sanchez-Alonso P."/>
            <person name="Schreier P.H."/>
            <person name="Hauser-Hahn I."/>
            <person name="Vaupel M."/>
            <person name="Koopmann E."/>
            <person name="Friedrich G."/>
            <person name="Voss H."/>
            <person name="Schluter T."/>
            <person name="Margolis J."/>
            <person name="Platt D."/>
            <person name="Swimmer C."/>
            <person name="Gnirke A."/>
            <person name="Chen F."/>
            <person name="Vysotskaia V."/>
            <person name="Mannhaupt G."/>
            <person name="Guldener U."/>
            <person name="Munsterkotter M."/>
            <person name="Haase D."/>
            <person name="Oesterheld M."/>
            <person name="Mewes H.W."/>
            <person name="Mauceli E.W."/>
            <person name="DeCaprio D."/>
            <person name="Wade C.M."/>
            <person name="Butler J."/>
            <person name="Young S."/>
            <person name="Jaffe D.B."/>
            <person name="Calvo S."/>
            <person name="Nusbaum C."/>
            <person name="Galagan J."/>
            <person name="Birren B.W."/>
        </authorList>
    </citation>
    <scope>NUCLEOTIDE SEQUENCE [LARGE SCALE GENOMIC DNA]</scope>
    <source>
        <strain evidence="3">DSM 14603 / FGSC 9021 / UM521</strain>
    </source>
</reference>
<dbReference type="eggNOG" id="ENOG502RA5M">
    <property type="taxonomic scope" value="Eukaryota"/>
</dbReference>